<keyword evidence="4" id="KW-0804">Transcription</keyword>
<dbReference type="InterPro" id="IPR000847">
    <property type="entry name" value="LysR_HTH_N"/>
</dbReference>
<keyword evidence="2" id="KW-0805">Transcription regulation</keyword>
<evidence type="ECO:0000256" key="1">
    <source>
        <dbReference type="ARBA" id="ARBA00009437"/>
    </source>
</evidence>
<dbReference type="SUPFAM" id="SSF46785">
    <property type="entry name" value="Winged helix' DNA-binding domain"/>
    <property type="match status" value="1"/>
</dbReference>
<dbReference type="Gene3D" id="3.40.190.290">
    <property type="match status" value="1"/>
</dbReference>
<dbReference type="AlphaFoldDB" id="E4S702"/>
<keyword evidence="3" id="KW-0238">DNA-binding</keyword>
<dbReference type="InterPro" id="IPR005119">
    <property type="entry name" value="LysR_subst-bd"/>
</dbReference>
<keyword evidence="7" id="KW-1185">Reference proteome</keyword>
<dbReference type="GO" id="GO:0003677">
    <property type="term" value="F:DNA binding"/>
    <property type="evidence" value="ECO:0007669"/>
    <property type="project" value="UniProtKB-KW"/>
</dbReference>
<accession>E4S702</accession>
<feature type="domain" description="HTH lysR-type" evidence="5">
    <location>
        <begin position="4"/>
        <end position="61"/>
    </location>
</feature>
<evidence type="ECO:0000259" key="5">
    <source>
        <dbReference type="PROSITE" id="PS50931"/>
    </source>
</evidence>
<dbReference type="KEGG" id="cki:Calkr_0211"/>
<evidence type="ECO:0000256" key="4">
    <source>
        <dbReference type="ARBA" id="ARBA00023163"/>
    </source>
</evidence>
<dbReference type="eggNOG" id="COG0583">
    <property type="taxonomic scope" value="Bacteria"/>
</dbReference>
<name>E4S702_CALA7</name>
<dbReference type="PROSITE" id="PS50931">
    <property type="entry name" value="HTH_LYSR"/>
    <property type="match status" value="1"/>
</dbReference>
<organism evidence="6 7">
    <name type="scientific">Caldicellulosiruptor acetigenus (strain ATCC 700853 / DSM 12137 / I77R1B)</name>
    <name type="common">Caldicellulosiruptor kristjanssonii</name>
    <dbReference type="NCBI Taxonomy" id="632335"/>
    <lineage>
        <taxon>Bacteria</taxon>
        <taxon>Bacillati</taxon>
        <taxon>Bacillota</taxon>
        <taxon>Bacillota incertae sedis</taxon>
        <taxon>Caldicellulosiruptorales</taxon>
        <taxon>Caldicellulosiruptoraceae</taxon>
        <taxon>Caldicellulosiruptor</taxon>
    </lineage>
</organism>
<dbReference type="HOGENOM" id="CLU_039613_6_2_9"/>
<sequence length="303" mass="35207">MIWIDITSLKYFVKVCQNNSFSRAAKELFITQQAISRIIKNLEKEIGAPLFYRDSKGVYPTELGKYILPKAEALVKEFENFVAEINDMVNKKKERLRVGFAPGTLQVLGVKEIVEFESKYCNIEIEIGEYTDVDCELNVLNGFLDLALTVKPKDKKRFKYYHLIKENLIAIVNKNNPLSHKKSIKFEDLKDEKFIIILDDTFRIQRVLMEHFKKAGFIPNVYYKSSHDLNVAYDFVELNKGIFVFVEKLTHVEKYNNICCIPIDEPDVFWDVGFIVKKNTKISPAAEKFINYFLSKHGSSRTT</sequence>
<dbReference type="PANTHER" id="PTHR30419:SF8">
    <property type="entry name" value="NITROGEN ASSIMILATION TRANSCRIPTIONAL ACTIVATOR-RELATED"/>
    <property type="match status" value="1"/>
</dbReference>
<proteinExistence type="inferred from homology"/>
<dbReference type="GO" id="GO:0005829">
    <property type="term" value="C:cytosol"/>
    <property type="evidence" value="ECO:0007669"/>
    <property type="project" value="TreeGrafter"/>
</dbReference>
<dbReference type="Pfam" id="PF03466">
    <property type="entry name" value="LysR_substrate"/>
    <property type="match status" value="1"/>
</dbReference>
<evidence type="ECO:0000313" key="7">
    <source>
        <dbReference type="Proteomes" id="UP000009256"/>
    </source>
</evidence>
<protein>
    <submittedName>
        <fullName evidence="6">Transcriptional regulator, LysR family</fullName>
    </submittedName>
</protein>
<evidence type="ECO:0000256" key="2">
    <source>
        <dbReference type="ARBA" id="ARBA00023015"/>
    </source>
</evidence>
<comment type="similarity">
    <text evidence="1">Belongs to the LysR transcriptional regulatory family.</text>
</comment>
<dbReference type="InterPro" id="IPR036388">
    <property type="entry name" value="WH-like_DNA-bd_sf"/>
</dbReference>
<dbReference type="STRING" id="632335.Calkr_0211"/>
<evidence type="ECO:0000313" key="6">
    <source>
        <dbReference type="EMBL" id="ADQ39777.1"/>
    </source>
</evidence>
<dbReference type="EMBL" id="CP002326">
    <property type="protein sequence ID" value="ADQ39777.1"/>
    <property type="molecule type" value="Genomic_DNA"/>
</dbReference>
<dbReference type="RefSeq" id="WP_013431626.1">
    <property type="nucleotide sequence ID" value="NC_014721.1"/>
</dbReference>
<reference evidence="6 7" key="2">
    <citation type="journal article" date="2011" name="J. Bacteriol.">
        <title>Complete genome sequences for the anaerobic, extremely thermophilic plant biomass-degrading bacteria Caldicellulosiruptor hydrothermalis, Caldicellulosiruptor kristjanssonii, Caldicellulosiruptor kronotskyensis, Caldicellulosiruptor owensenis, and Caldicellulosiruptor lactoaceticus.</title>
        <authorList>
            <person name="Blumer-Schuette S.E."/>
            <person name="Ozdemir I."/>
            <person name="Mistry D."/>
            <person name="Lucas S."/>
            <person name="Lapidus A."/>
            <person name="Cheng J.F."/>
            <person name="Goodwin L.A."/>
            <person name="Pitluck S."/>
            <person name="Land M.L."/>
            <person name="Hauser L.J."/>
            <person name="Woyke T."/>
            <person name="Mikhailova N."/>
            <person name="Pati A."/>
            <person name="Kyrpides N.C."/>
            <person name="Ivanova N."/>
            <person name="Detter J.C."/>
            <person name="Walston-Davenport K."/>
            <person name="Han S."/>
            <person name="Adams M.W."/>
            <person name="Kelly R.M."/>
        </authorList>
    </citation>
    <scope>NUCLEOTIDE SEQUENCE [LARGE SCALE GENOMIC DNA]</scope>
    <source>
        <strain evidence="7">ATCC 700853 / DSM 12137 / I77R1B</strain>
    </source>
</reference>
<dbReference type="InterPro" id="IPR050950">
    <property type="entry name" value="HTH-type_LysR_regulators"/>
</dbReference>
<dbReference type="PANTHER" id="PTHR30419">
    <property type="entry name" value="HTH-TYPE TRANSCRIPTIONAL REGULATOR YBHD"/>
    <property type="match status" value="1"/>
</dbReference>
<dbReference type="Proteomes" id="UP000009256">
    <property type="component" value="Chromosome"/>
</dbReference>
<dbReference type="Pfam" id="PF00126">
    <property type="entry name" value="HTH_1"/>
    <property type="match status" value="1"/>
</dbReference>
<evidence type="ECO:0000256" key="3">
    <source>
        <dbReference type="ARBA" id="ARBA00023125"/>
    </source>
</evidence>
<gene>
    <name evidence="6" type="ordered locus">Calkr_0211</name>
</gene>
<dbReference type="InterPro" id="IPR036390">
    <property type="entry name" value="WH_DNA-bd_sf"/>
</dbReference>
<dbReference type="Gene3D" id="1.10.10.10">
    <property type="entry name" value="Winged helix-like DNA-binding domain superfamily/Winged helix DNA-binding domain"/>
    <property type="match status" value="1"/>
</dbReference>
<reference key="1">
    <citation type="submission" date="2010-11" db="EMBL/GenBank/DDBJ databases">
        <title>Complete sequence of chromosome of Caldicellulosiruptor kristjanssonii 177R1B.</title>
        <authorList>
            <consortium name="US DOE Joint Genome Institute"/>
            <person name="Lucas S."/>
            <person name="Copeland A."/>
            <person name="Lapidus A."/>
            <person name="Cheng J.-F."/>
            <person name="Bruce D."/>
            <person name="Goodwin L."/>
            <person name="Pitluck S."/>
            <person name="Davenport K."/>
            <person name="Detter J.C."/>
            <person name="Han C."/>
            <person name="Tapia R."/>
            <person name="Land M."/>
            <person name="Hauser L."/>
            <person name="Jeffries C."/>
            <person name="Kyrpides N."/>
            <person name="Ivanova N."/>
            <person name="Mikhailova N."/>
            <person name="Blumer-Schuette S.E."/>
            <person name="Kelly R.M."/>
            <person name="Woyke T."/>
        </authorList>
    </citation>
    <scope>NUCLEOTIDE SEQUENCE</scope>
    <source>
        <strain>177R1B</strain>
    </source>
</reference>
<dbReference type="GO" id="GO:0003700">
    <property type="term" value="F:DNA-binding transcription factor activity"/>
    <property type="evidence" value="ECO:0007669"/>
    <property type="project" value="InterPro"/>
</dbReference>
<dbReference type="SUPFAM" id="SSF53850">
    <property type="entry name" value="Periplasmic binding protein-like II"/>
    <property type="match status" value="1"/>
</dbReference>
<dbReference type="PRINTS" id="PR00039">
    <property type="entry name" value="HTHLYSR"/>
</dbReference>
<dbReference type="FunFam" id="1.10.10.10:FF:000001">
    <property type="entry name" value="LysR family transcriptional regulator"/>
    <property type="match status" value="1"/>
</dbReference>